<organism evidence="1 2">
    <name type="scientific">Smallanthus sonchifolius</name>
    <dbReference type="NCBI Taxonomy" id="185202"/>
    <lineage>
        <taxon>Eukaryota</taxon>
        <taxon>Viridiplantae</taxon>
        <taxon>Streptophyta</taxon>
        <taxon>Embryophyta</taxon>
        <taxon>Tracheophyta</taxon>
        <taxon>Spermatophyta</taxon>
        <taxon>Magnoliopsida</taxon>
        <taxon>eudicotyledons</taxon>
        <taxon>Gunneridae</taxon>
        <taxon>Pentapetalae</taxon>
        <taxon>asterids</taxon>
        <taxon>campanulids</taxon>
        <taxon>Asterales</taxon>
        <taxon>Asteraceae</taxon>
        <taxon>Asteroideae</taxon>
        <taxon>Heliantheae alliance</taxon>
        <taxon>Millerieae</taxon>
        <taxon>Smallanthus</taxon>
    </lineage>
</organism>
<gene>
    <name evidence="1" type="ORF">L1987_35137</name>
</gene>
<evidence type="ECO:0000313" key="2">
    <source>
        <dbReference type="Proteomes" id="UP001056120"/>
    </source>
</evidence>
<dbReference type="EMBL" id="CM042028">
    <property type="protein sequence ID" value="KAI3799833.1"/>
    <property type="molecule type" value="Genomic_DNA"/>
</dbReference>
<accession>A0ACB9HWY7</accession>
<reference evidence="1 2" key="2">
    <citation type="journal article" date="2022" name="Mol. Ecol. Resour.">
        <title>The genomes of chicory, endive, great burdock and yacon provide insights into Asteraceae paleo-polyploidization history and plant inulin production.</title>
        <authorList>
            <person name="Fan W."/>
            <person name="Wang S."/>
            <person name="Wang H."/>
            <person name="Wang A."/>
            <person name="Jiang F."/>
            <person name="Liu H."/>
            <person name="Zhao H."/>
            <person name="Xu D."/>
            <person name="Zhang Y."/>
        </authorList>
    </citation>
    <scope>NUCLEOTIDE SEQUENCE [LARGE SCALE GENOMIC DNA]</scope>
    <source>
        <strain evidence="2">cv. Yunnan</strain>
        <tissue evidence="1">Leaves</tissue>
    </source>
</reference>
<name>A0ACB9HWY7_9ASTR</name>
<evidence type="ECO:0000313" key="1">
    <source>
        <dbReference type="EMBL" id="KAI3799833.1"/>
    </source>
</evidence>
<proteinExistence type="predicted"/>
<keyword evidence="2" id="KW-1185">Reference proteome</keyword>
<reference evidence="2" key="1">
    <citation type="journal article" date="2022" name="Mol. Ecol. Resour.">
        <title>The genomes of chicory, endive, great burdock and yacon provide insights into Asteraceae palaeo-polyploidization history and plant inulin production.</title>
        <authorList>
            <person name="Fan W."/>
            <person name="Wang S."/>
            <person name="Wang H."/>
            <person name="Wang A."/>
            <person name="Jiang F."/>
            <person name="Liu H."/>
            <person name="Zhao H."/>
            <person name="Xu D."/>
            <person name="Zhang Y."/>
        </authorList>
    </citation>
    <scope>NUCLEOTIDE SEQUENCE [LARGE SCALE GENOMIC DNA]</scope>
    <source>
        <strain evidence="2">cv. Yunnan</strain>
    </source>
</reference>
<protein>
    <submittedName>
        <fullName evidence="1">Uncharacterized protein</fullName>
    </submittedName>
</protein>
<comment type="caution">
    <text evidence="1">The sequence shown here is derived from an EMBL/GenBank/DDBJ whole genome shotgun (WGS) entry which is preliminary data.</text>
</comment>
<dbReference type="Proteomes" id="UP001056120">
    <property type="component" value="Linkage Group LG11"/>
</dbReference>
<sequence length="220" mass="24690">MQQVSFWVSKYATSFSVREVEGQDGSHSEPKPVLPPLPNKCDWEIDPVELDFTSSRIVRKGSFGEIVKASWCGTPAAVKRILPSLSDYRFVVQDFRHEVNLLVKLGHPNIVQFLGAVTEKKPLMLIIEFLRGGDLHHCLKVNGALNPTTAIKLCEGVQQRVLAIQVFELHILIKLLGLLLFRFCFCAKLQKGHSGQHGKVSYKTFGVVLLELITSRISRI</sequence>